<name>A0ABV5GPB3_9FLAO</name>
<reference evidence="1 2" key="1">
    <citation type="submission" date="2024-09" db="EMBL/GenBank/DDBJ databases">
        <authorList>
            <person name="Sun Q."/>
            <person name="Mori K."/>
        </authorList>
    </citation>
    <scope>NUCLEOTIDE SEQUENCE [LARGE SCALE GENOMIC DNA]</scope>
    <source>
        <strain evidence="1 2">CECT 7955</strain>
    </source>
</reference>
<proteinExistence type="predicted"/>
<dbReference type="Proteomes" id="UP001589607">
    <property type="component" value="Unassembled WGS sequence"/>
</dbReference>
<protein>
    <recommendedName>
        <fullName evidence="3">Lipocalin-like domain-containing protein</fullName>
    </recommendedName>
</protein>
<evidence type="ECO:0008006" key="3">
    <source>
        <dbReference type="Google" id="ProtNLM"/>
    </source>
</evidence>
<dbReference type="EMBL" id="JBHMEY010000040">
    <property type="protein sequence ID" value="MFB9097203.1"/>
    <property type="molecule type" value="Genomic_DNA"/>
</dbReference>
<keyword evidence="2" id="KW-1185">Reference proteome</keyword>
<evidence type="ECO:0000313" key="1">
    <source>
        <dbReference type="EMBL" id="MFB9097203.1"/>
    </source>
</evidence>
<organism evidence="1 2">
    <name type="scientific">Flavobacterium jumunjinense</name>
    <dbReference type="NCBI Taxonomy" id="998845"/>
    <lineage>
        <taxon>Bacteria</taxon>
        <taxon>Pseudomonadati</taxon>
        <taxon>Bacteroidota</taxon>
        <taxon>Flavobacteriia</taxon>
        <taxon>Flavobacteriales</taxon>
        <taxon>Flavobacteriaceae</taxon>
        <taxon>Flavobacterium</taxon>
    </lineage>
</organism>
<sequence>MNTTGIKDTTNLKIGVWQYNKEKELVHILALKHTLDKDGVLKAKIE</sequence>
<dbReference type="RefSeq" id="WP_236457343.1">
    <property type="nucleotide sequence ID" value="NZ_CBCSGE010000006.1"/>
</dbReference>
<comment type="caution">
    <text evidence="1">The sequence shown here is derived from an EMBL/GenBank/DDBJ whole genome shotgun (WGS) entry which is preliminary data.</text>
</comment>
<accession>A0ABV5GPB3</accession>
<gene>
    <name evidence="1" type="ORF">ACFFVF_11805</name>
</gene>
<evidence type="ECO:0000313" key="2">
    <source>
        <dbReference type="Proteomes" id="UP001589607"/>
    </source>
</evidence>